<dbReference type="PROSITE" id="PS50125">
    <property type="entry name" value="GUANYLATE_CYCLASE_2"/>
    <property type="match status" value="2"/>
</dbReference>
<dbReference type="InterPro" id="IPR028082">
    <property type="entry name" value="Peripla_BP_I"/>
</dbReference>
<dbReference type="PROSITE" id="PS00452">
    <property type="entry name" value="GUANYLATE_CYCLASE_1"/>
    <property type="match status" value="2"/>
</dbReference>
<keyword evidence="20" id="KW-1185">Reference proteome</keyword>
<dbReference type="InterPro" id="IPR011009">
    <property type="entry name" value="Kinase-like_dom_sf"/>
</dbReference>
<keyword evidence="8" id="KW-0547">Nucleotide-binding</keyword>
<evidence type="ECO:0000259" key="19">
    <source>
        <dbReference type="PROSITE" id="PS50125"/>
    </source>
</evidence>
<evidence type="ECO:0000256" key="10">
    <source>
        <dbReference type="ARBA" id="ARBA00023136"/>
    </source>
</evidence>
<dbReference type="AlphaFoldDB" id="A0AAF5DG30"/>
<dbReference type="SUPFAM" id="SSF55073">
    <property type="entry name" value="Nucleotide cyclase"/>
    <property type="match status" value="2"/>
</dbReference>
<evidence type="ECO:0000256" key="11">
    <source>
        <dbReference type="ARBA" id="ARBA00023170"/>
    </source>
</evidence>
<evidence type="ECO:0000256" key="5">
    <source>
        <dbReference type="ARBA" id="ARBA00022475"/>
    </source>
</evidence>
<dbReference type="InterPro" id="IPR001054">
    <property type="entry name" value="A/G_cyclase"/>
</dbReference>
<feature type="domain" description="Protein kinase" evidence="18">
    <location>
        <begin position="552"/>
        <end position="818"/>
    </location>
</feature>
<comment type="subcellular location">
    <subcellularLocation>
        <location evidence="2">Cell membrane</location>
    </subcellularLocation>
    <subcellularLocation>
        <location evidence="3">Membrane</location>
        <topology evidence="3">Single-pass type I membrane protein</topology>
    </subcellularLocation>
</comment>
<evidence type="ECO:0000256" key="12">
    <source>
        <dbReference type="ARBA" id="ARBA00023180"/>
    </source>
</evidence>
<keyword evidence="5" id="KW-1003">Cell membrane</keyword>
<comment type="catalytic activity">
    <reaction evidence="1 16">
        <text>GTP = 3',5'-cyclic GMP + diphosphate</text>
        <dbReference type="Rhea" id="RHEA:13665"/>
        <dbReference type="ChEBI" id="CHEBI:33019"/>
        <dbReference type="ChEBI" id="CHEBI:37565"/>
        <dbReference type="ChEBI" id="CHEBI:57746"/>
        <dbReference type="EC" id="4.6.1.2"/>
    </reaction>
</comment>
<dbReference type="Pfam" id="PF00211">
    <property type="entry name" value="Guanylate_cyc"/>
    <property type="match status" value="2"/>
</dbReference>
<evidence type="ECO:0000256" key="2">
    <source>
        <dbReference type="ARBA" id="ARBA00004236"/>
    </source>
</evidence>
<feature type="domain" description="Guanylate cyclase" evidence="19">
    <location>
        <begin position="1964"/>
        <end position="2094"/>
    </location>
</feature>
<feature type="domain" description="Guanylate cyclase" evidence="19">
    <location>
        <begin position="890"/>
        <end position="1020"/>
    </location>
</feature>
<dbReference type="Gene3D" id="1.10.510.10">
    <property type="entry name" value="Transferase(Phosphotransferase) domain 1"/>
    <property type="match status" value="2"/>
</dbReference>
<dbReference type="SUPFAM" id="SSF53822">
    <property type="entry name" value="Periplasmic binding protein-like I"/>
    <property type="match status" value="2"/>
</dbReference>
<evidence type="ECO:0000256" key="6">
    <source>
        <dbReference type="ARBA" id="ARBA00022692"/>
    </source>
</evidence>
<evidence type="ECO:0000259" key="18">
    <source>
        <dbReference type="PROSITE" id="PS50011"/>
    </source>
</evidence>
<dbReference type="PANTHER" id="PTHR11920">
    <property type="entry name" value="GUANYLYL CYCLASE"/>
    <property type="match status" value="1"/>
</dbReference>
<proteinExistence type="inferred from homology"/>
<accession>A0AAF5DG30</accession>
<feature type="domain" description="Protein kinase" evidence="18">
    <location>
        <begin position="1615"/>
        <end position="1892"/>
    </location>
</feature>
<dbReference type="GO" id="GO:0001653">
    <property type="term" value="F:peptide receptor activity"/>
    <property type="evidence" value="ECO:0007669"/>
    <property type="project" value="TreeGrafter"/>
</dbReference>
<dbReference type="PROSITE" id="PS50011">
    <property type="entry name" value="PROTEIN_KINASE_DOM"/>
    <property type="match status" value="2"/>
</dbReference>
<keyword evidence="11" id="KW-0675">Receptor</keyword>
<dbReference type="InterPro" id="IPR029787">
    <property type="entry name" value="Nucleotide_cyclase"/>
</dbReference>
<dbReference type="PANTHER" id="PTHR11920:SF495">
    <property type="entry name" value="RECEPTOR-TYPE GUANYLATE CYCLASE GCY-7"/>
    <property type="match status" value="1"/>
</dbReference>
<feature type="transmembrane region" description="Helical" evidence="17">
    <location>
        <begin position="1563"/>
        <end position="1590"/>
    </location>
</feature>
<name>A0AAF5DG30_STRER</name>
<dbReference type="InterPro" id="IPR018297">
    <property type="entry name" value="A/G_cyclase_CS"/>
</dbReference>
<protein>
    <recommendedName>
        <fullName evidence="4 16">Guanylate cyclase</fullName>
        <ecNumber evidence="4 16">4.6.1.2</ecNumber>
    </recommendedName>
</protein>
<evidence type="ECO:0000256" key="3">
    <source>
        <dbReference type="ARBA" id="ARBA00004479"/>
    </source>
</evidence>
<evidence type="ECO:0000313" key="21">
    <source>
        <dbReference type="WBParaSite" id="TCONS_00011886.p1"/>
    </source>
</evidence>
<evidence type="ECO:0000313" key="20">
    <source>
        <dbReference type="Proteomes" id="UP000035681"/>
    </source>
</evidence>
<dbReference type="EC" id="4.6.1.2" evidence="4 16"/>
<dbReference type="GO" id="GO:0004383">
    <property type="term" value="F:guanylate cyclase activity"/>
    <property type="evidence" value="ECO:0007669"/>
    <property type="project" value="UniProtKB-EC"/>
</dbReference>
<keyword evidence="13 15" id="KW-0456">Lyase</keyword>
<feature type="transmembrane region" description="Helical" evidence="17">
    <location>
        <begin position="1095"/>
        <end position="1116"/>
    </location>
</feature>
<dbReference type="Gene3D" id="3.30.70.1230">
    <property type="entry name" value="Nucleotide cyclase"/>
    <property type="match status" value="2"/>
</dbReference>
<dbReference type="InterPro" id="IPR050401">
    <property type="entry name" value="Cyclic_nucleotide_synthase"/>
</dbReference>
<keyword evidence="7" id="KW-0732">Signal</keyword>
<dbReference type="GO" id="GO:0007606">
    <property type="term" value="P:sensory perception of chemical stimulus"/>
    <property type="evidence" value="ECO:0007669"/>
    <property type="project" value="UniProtKB-ARBA"/>
</dbReference>
<evidence type="ECO:0000256" key="15">
    <source>
        <dbReference type="RuleBase" id="RU000405"/>
    </source>
</evidence>
<dbReference type="Proteomes" id="UP000035681">
    <property type="component" value="Unplaced"/>
</dbReference>
<evidence type="ECO:0000256" key="13">
    <source>
        <dbReference type="ARBA" id="ARBA00023239"/>
    </source>
</evidence>
<dbReference type="FunFam" id="3.30.70.1230:FF:000050">
    <property type="entry name" value="Guanylate cyclase"/>
    <property type="match status" value="2"/>
</dbReference>
<dbReference type="SMART" id="SM00044">
    <property type="entry name" value="CYCc"/>
    <property type="match status" value="2"/>
</dbReference>
<dbReference type="WBParaSite" id="TCONS_00011886.p1">
    <property type="protein sequence ID" value="TCONS_00011886.p1"/>
    <property type="gene ID" value="XLOC_006897"/>
</dbReference>
<sequence length="2143" mass="248882">YLNFKFIIFFFKQSIIMNILKIFFYFKFGLLFALKTIHLGFLFPLESVDLFNLTSYNLSGGVVSLALEKIKEEQLLSGYEFQFSTKFDDCISQKVSAMTYELIKKGVDILFGPSCSKAATITNFYTKFYNKVHISWGIQSYSNIDYNKKFPTLINMSPLIQSTYIALFDFLKHFNWTILSVISASNNIGRCSYILQGFVKFIEEHDTDFYLSFTYKTSIPPTINEYKYFINNIKNKSRIVLVCFDSSLWRRQFYLTIFDMKLNMNEYVFVNIENKYVDFNSFYFNENGKRLKFYEDYNIPNDGRDNDAKEIAQYSFFIDLEKIPFFNYTYTKKILKRIEEYPFYCKSCNVDKYDTLANFSPSLYNGIYMWAKILNTTLSLYGEKALNDSLLYKKYCKGKYKTIFNEFSQDENCHNNANLFITGLNDNGTTTKYFQYSFSSLNTFTKSTLISNLEKEMFKKWNSNIPLNVPKCGFDGKRCLKSFIKKNTAWFVVICVICIIIIIVILLLLIYVLYQLQKNNTKNNYVWKINPSNITRSDISKIKNKNLDSFHSMSNSMNSNGSFRRKQETNKYFYGFYEGYSIVGRKHLLKFVREKTIQNETKECFFLEHENVNKFFGMSIEQGQIYSIWKYCKRGSLFDILESGNSILDSFFCNNMIKDLLAGLIYIHTSSIKFHGSLTSKKCLISDHWQLKISDFNTKTVRCKDEVTTLEKLWISPEILRSEEYIGSPEGDIYSLGIVASEIFTKNYPWDFVNRKESLEELIYLIKRGDSNPIRPEINIADGLIFNPSSITLCKELWKEDPKERPVLKNIVILHSQFSATKTKNLMDHVFASLEDYAQKLKNEVSERCNEIQEEQKKSDILLKKMLPPQVSEKLKLGISVPPEDYNNVTIFFSDIVKFTNLSHKCSPFQVVNILNELFSQFDNVIESLDIYKVETTGDGYLCVSGLPNRNENNHVVEIAKLSLAFIEICNNFKISHLPNEKIMLRIGCNTGPCTAGVVGLSMPRYCLFGDTVNTASRMESNGKPGRIHTTESFYRLLSTFGNFIMEHRGEIIIKGKGVMNTYWLNKMIDRMILMIRIILITIKNFKNKMYLKFILLLICIKLTFCLRTIKVGFLFPLQSSTLYNISGFNLSAGAVPIVFDKIREEQILPNFNFSFDVRFDECNLAKVVGQSDELIKNNIDVVIGPTCSLAATKSSLHLTFYNKPTFTWGISANNAYMDTKRLPNLITINPLISPIIIALIDILKTFNWWNIGLISTTNELGRCSNIRKGIENAIQTDVSHLSVKVSYETNIPPNENDYDMFLNDVKMNARIIIGCFDSDYWRRKFFLKMFDHQMNNNEYVFINFENRNSNFMQFEIDKTATRRLLIYEDYNTPNDGRDEDAYQIAQYTLYIDLATSSQIDFEFNKNVLNRIKEWPFYCETCNTSSAKLPSIFASYLYDSIYLWAKILNKTYNIYGEKALTDGSLYRKYCKGTYNGITEKFTYDDNCFRIANVELTGLSGKYNTTTYIKYKFSNISTFIKQNLVDDLKTTLFKKWGNKIPLNIPKCGYLNNKCFENFIENNKVLFIIICVIIFIIVIILFLIIIRIIFIIKKRKTNELLKWKILFSHLERYEEKNSLAKSMTSFQSGITSNSSHIKFKNYKESTKYLYAFYNDQLVVGEKHSFNILNIKEIQKELNDILLFEHKNINKFFGMCIEIGKIISIWKYSERGSLFDFLQTDSSIFDTFFCNNMLTDLLDGLNYIHNSSINFHGLLTSKKCLISSHWQLKISSFNCKSIRIKDKISSIDKLWMSPEMLRSEEYIGSQESDIYSLGIIASEVFTKSSPWNYCNRKESIDEIIYLVKNNSENTFRPELHIAKGLDISPKALDLCQECWKENPNDRPKLNNLITLHKHFNISKAKNLMDHVFFTLEDYAQKLKNEVNERCNEIQEEQKKSDILLKKMLPPQVSEKLKLGISVPPEDYNNVTIFFSDIVKFTNLSHKCSPFQVVNILNELFSQFDNVIESLDIYKVETTGDGYLCVSGLPNRNENNHVVEIAKLSLAFIEICNNFKISHLPNEKIMLRIGCNTGPCTAGVVGLSMPRYCLFGDTVNTASRMESNGKPGRIHTTESFYRLLSTFGNFIMEHRGEIIIKGKGVMNTYWLNDTT</sequence>
<dbReference type="CDD" id="cd06352">
    <property type="entry name" value="PBP1_NPR_GC-like"/>
    <property type="match status" value="2"/>
</dbReference>
<keyword evidence="9 17" id="KW-1133">Transmembrane helix</keyword>
<evidence type="ECO:0000256" key="14">
    <source>
        <dbReference type="ARBA" id="ARBA00023293"/>
    </source>
</evidence>
<dbReference type="GO" id="GO:0035556">
    <property type="term" value="P:intracellular signal transduction"/>
    <property type="evidence" value="ECO:0007669"/>
    <property type="project" value="InterPro"/>
</dbReference>
<keyword evidence="14 16" id="KW-0141">cGMP biosynthesis</keyword>
<organism evidence="20 21">
    <name type="scientific">Strongyloides stercoralis</name>
    <name type="common">Threadworm</name>
    <dbReference type="NCBI Taxonomy" id="6248"/>
    <lineage>
        <taxon>Eukaryota</taxon>
        <taxon>Metazoa</taxon>
        <taxon>Ecdysozoa</taxon>
        <taxon>Nematoda</taxon>
        <taxon>Chromadorea</taxon>
        <taxon>Rhabditida</taxon>
        <taxon>Tylenchina</taxon>
        <taxon>Panagrolaimomorpha</taxon>
        <taxon>Strongyloidoidea</taxon>
        <taxon>Strongyloididae</taxon>
        <taxon>Strongyloides</taxon>
    </lineage>
</organism>
<evidence type="ECO:0000256" key="1">
    <source>
        <dbReference type="ARBA" id="ARBA00001436"/>
    </source>
</evidence>
<keyword evidence="10 17" id="KW-0472">Membrane</keyword>
<evidence type="ECO:0000256" key="8">
    <source>
        <dbReference type="ARBA" id="ARBA00022741"/>
    </source>
</evidence>
<evidence type="ECO:0000256" key="7">
    <source>
        <dbReference type="ARBA" id="ARBA00022729"/>
    </source>
</evidence>
<evidence type="ECO:0000256" key="4">
    <source>
        <dbReference type="ARBA" id="ARBA00012202"/>
    </source>
</evidence>
<dbReference type="GO" id="GO:0007168">
    <property type="term" value="P:receptor guanylyl cyclase signaling pathway"/>
    <property type="evidence" value="ECO:0007669"/>
    <property type="project" value="TreeGrafter"/>
</dbReference>
<dbReference type="GO" id="GO:0004672">
    <property type="term" value="F:protein kinase activity"/>
    <property type="evidence" value="ECO:0007669"/>
    <property type="project" value="InterPro"/>
</dbReference>
<dbReference type="CDD" id="cd07302">
    <property type="entry name" value="CHD"/>
    <property type="match status" value="2"/>
</dbReference>
<evidence type="ECO:0000256" key="17">
    <source>
        <dbReference type="SAM" id="Phobius"/>
    </source>
</evidence>
<dbReference type="InterPro" id="IPR001828">
    <property type="entry name" value="ANF_lig-bd_rcpt"/>
</dbReference>
<dbReference type="SUPFAM" id="SSF56112">
    <property type="entry name" value="Protein kinase-like (PK-like)"/>
    <property type="match status" value="2"/>
</dbReference>
<dbReference type="InterPro" id="IPR000719">
    <property type="entry name" value="Prot_kinase_dom"/>
</dbReference>
<keyword evidence="6 17" id="KW-0812">Transmembrane</keyword>
<dbReference type="Pfam" id="PF01094">
    <property type="entry name" value="ANF_receptor"/>
    <property type="match status" value="2"/>
</dbReference>
<dbReference type="Gene3D" id="3.40.50.2300">
    <property type="match status" value="4"/>
</dbReference>
<reference evidence="21" key="1">
    <citation type="submission" date="2024-02" db="UniProtKB">
        <authorList>
            <consortium name="WormBaseParasite"/>
        </authorList>
    </citation>
    <scope>IDENTIFICATION</scope>
</reference>
<dbReference type="GO" id="GO:0005524">
    <property type="term" value="F:ATP binding"/>
    <property type="evidence" value="ECO:0007669"/>
    <property type="project" value="InterPro"/>
</dbReference>
<dbReference type="GO" id="GO:0005886">
    <property type="term" value="C:plasma membrane"/>
    <property type="evidence" value="ECO:0007669"/>
    <property type="project" value="UniProtKB-SubCell"/>
</dbReference>
<feature type="transmembrane region" description="Helical" evidence="17">
    <location>
        <begin position="488"/>
        <end position="514"/>
    </location>
</feature>
<dbReference type="Pfam" id="PF00069">
    <property type="entry name" value="Pkinase"/>
    <property type="match status" value="2"/>
</dbReference>
<evidence type="ECO:0000256" key="9">
    <source>
        <dbReference type="ARBA" id="ARBA00022989"/>
    </source>
</evidence>
<comment type="similarity">
    <text evidence="15">Belongs to the adenylyl cyclase class-4/guanylyl cyclase family.</text>
</comment>
<dbReference type="GO" id="GO:0004016">
    <property type="term" value="F:adenylate cyclase activity"/>
    <property type="evidence" value="ECO:0007669"/>
    <property type="project" value="TreeGrafter"/>
</dbReference>
<evidence type="ECO:0000256" key="16">
    <source>
        <dbReference type="RuleBase" id="RU003431"/>
    </source>
</evidence>
<keyword evidence="12" id="KW-0325">Glycoprotein</keyword>